<keyword evidence="6" id="KW-1185">Reference proteome</keyword>
<name>A0A937UQR0_9ACTN</name>
<dbReference type="Gene3D" id="3.40.50.12780">
    <property type="entry name" value="N-terminal domain of ligase-like"/>
    <property type="match status" value="1"/>
</dbReference>
<dbReference type="GO" id="GO:0006631">
    <property type="term" value="P:fatty acid metabolic process"/>
    <property type="evidence" value="ECO:0007669"/>
    <property type="project" value="TreeGrafter"/>
</dbReference>
<keyword evidence="2" id="KW-0436">Ligase</keyword>
<dbReference type="RefSeq" id="WP_203003187.1">
    <property type="nucleotide sequence ID" value="NZ_JADWYU010000186.1"/>
</dbReference>
<dbReference type="GO" id="GO:0031956">
    <property type="term" value="F:medium-chain fatty acid-CoA ligase activity"/>
    <property type="evidence" value="ECO:0007669"/>
    <property type="project" value="TreeGrafter"/>
</dbReference>
<dbReference type="Pfam" id="PF13193">
    <property type="entry name" value="AMP-binding_C"/>
    <property type="match status" value="1"/>
</dbReference>
<organism evidence="5 6">
    <name type="scientific">Frankia nepalensis</name>
    <dbReference type="NCBI Taxonomy" id="1836974"/>
    <lineage>
        <taxon>Bacteria</taxon>
        <taxon>Bacillati</taxon>
        <taxon>Actinomycetota</taxon>
        <taxon>Actinomycetes</taxon>
        <taxon>Frankiales</taxon>
        <taxon>Frankiaceae</taxon>
        <taxon>Frankia</taxon>
    </lineage>
</organism>
<dbReference type="AlphaFoldDB" id="A0A937UQR0"/>
<dbReference type="PROSITE" id="PS00455">
    <property type="entry name" value="AMP_BINDING"/>
    <property type="match status" value="1"/>
</dbReference>
<feature type="domain" description="AMP-dependent synthetase/ligase" evidence="3">
    <location>
        <begin position="22"/>
        <end position="391"/>
    </location>
</feature>
<dbReference type="InterPro" id="IPR000873">
    <property type="entry name" value="AMP-dep_synth/lig_dom"/>
</dbReference>
<dbReference type="EMBL" id="JAEACQ010000190">
    <property type="protein sequence ID" value="MBL7628515.1"/>
    <property type="molecule type" value="Genomic_DNA"/>
</dbReference>
<sequence>MTDGVWGSAPRHTTTALLLARTEKDPDSEYLDVNGAKFSAAEVARTAAALGAALVRELGVRPGDRVASLIENSPEAMLVWWATQWAGGIAVPINTAYKGEYLRHQLRDSGASVLVVAADLADRARAVSADLETLRHVVVTGPDRLEFPGVAAHRWGDLAAASPLAAPVDRRPADLATFIYTGGTTGPSKGCMLSHNYHEALATQIGVTWGRTADDVLWTPLPLFHFNALTTAVIGALVFGGRSAIYRKFSVSNFWPEMNRAGATLTSTLGTMAYLLAHDVDRPEMPRSGAPEANTSLRMMGAAPLPPEVDDILRSRFGIETFSGAYGVTEASLISTLPPGVRNKPRAAGKINADYFDVRVFDDDDNELPRGTDGEIVVRPKLAHVMFEGYWGRPEATVETSRNWWYHTGDIGRIDAEDFLFFVDRKADYLRRRGENISSFEVERVLMGHGELADVAVHAVFSKLTEDDVKVTATRVSGSTLTEEQLFRWCVDALPYFAIPRYIEFRDELPRSPVGRVLKRDLRAEGVTPATWDAEAAGITYEKR</sequence>
<dbReference type="SUPFAM" id="SSF56801">
    <property type="entry name" value="Acetyl-CoA synthetase-like"/>
    <property type="match status" value="1"/>
</dbReference>
<dbReference type="InterPro" id="IPR042099">
    <property type="entry name" value="ANL_N_sf"/>
</dbReference>
<proteinExistence type="inferred from homology"/>
<comment type="caution">
    <text evidence="5">The sequence shown here is derived from an EMBL/GenBank/DDBJ whole genome shotgun (WGS) entry which is preliminary data.</text>
</comment>
<reference evidence="5" key="1">
    <citation type="submission" date="2020-12" db="EMBL/GenBank/DDBJ databases">
        <title>Genomic characterization of non-nitrogen-fixing Frankia strains.</title>
        <authorList>
            <person name="Carlos-Shanley C."/>
            <person name="Guerra T."/>
            <person name="Hahn D."/>
        </authorList>
    </citation>
    <scope>NUCLEOTIDE SEQUENCE</scope>
    <source>
        <strain evidence="5">CN6</strain>
    </source>
</reference>
<evidence type="ECO:0000259" key="4">
    <source>
        <dbReference type="Pfam" id="PF13193"/>
    </source>
</evidence>
<evidence type="ECO:0000313" key="6">
    <source>
        <dbReference type="Proteomes" id="UP000604475"/>
    </source>
</evidence>
<comment type="similarity">
    <text evidence="1">Belongs to the ATP-dependent AMP-binding enzyme family.</text>
</comment>
<dbReference type="PANTHER" id="PTHR43201">
    <property type="entry name" value="ACYL-COA SYNTHETASE"/>
    <property type="match status" value="1"/>
</dbReference>
<evidence type="ECO:0000256" key="2">
    <source>
        <dbReference type="ARBA" id="ARBA00022598"/>
    </source>
</evidence>
<dbReference type="PANTHER" id="PTHR43201:SF5">
    <property type="entry name" value="MEDIUM-CHAIN ACYL-COA LIGASE ACSF2, MITOCHONDRIAL"/>
    <property type="match status" value="1"/>
</dbReference>
<evidence type="ECO:0000256" key="1">
    <source>
        <dbReference type="ARBA" id="ARBA00006432"/>
    </source>
</evidence>
<dbReference type="InterPro" id="IPR020845">
    <property type="entry name" value="AMP-binding_CS"/>
</dbReference>
<dbReference type="InterPro" id="IPR045851">
    <property type="entry name" value="AMP-bd_C_sf"/>
</dbReference>
<feature type="domain" description="AMP-binding enzyme C-terminal" evidence="4">
    <location>
        <begin position="441"/>
        <end position="515"/>
    </location>
</feature>
<protein>
    <submittedName>
        <fullName evidence="5">AMP-binding protein</fullName>
    </submittedName>
</protein>
<gene>
    <name evidence="5" type="ORF">I7412_15415</name>
</gene>
<dbReference type="Gene3D" id="3.30.300.30">
    <property type="match status" value="1"/>
</dbReference>
<dbReference type="InterPro" id="IPR025110">
    <property type="entry name" value="AMP-bd_C"/>
</dbReference>
<dbReference type="Pfam" id="PF00501">
    <property type="entry name" value="AMP-binding"/>
    <property type="match status" value="1"/>
</dbReference>
<evidence type="ECO:0000313" key="5">
    <source>
        <dbReference type="EMBL" id="MBL7628515.1"/>
    </source>
</evidence>
<evidence type="ECO:0000259" key="3">
    <source>
        <dbReference type="Pfam" id="PF00501"/>
    </source>
</evidence>
<dbReference type="Proteomes" id="UP000604475">
    <property type="component" value="Unassembled WGS sequence"/>
</dbReference>
<accession>A0A937UQR0</accession>